<sequence length="144" mass="16990">MKKDRLSLYFLLSGFLFILDQSFKYFAYSNQNFKFYLLKPWLGWEYFPNPGIAFGIPVPQIIIWILTPLILLGLSLWWRKNNHKTDRFYLGVCFVFAGAISNLIDRIVFSITIDYFRVLTSVMNLADIIIIIGAIYLLYQKKKK</sequence>
<evidence type="ECO:0000256" key="1">
    <source>
        <dbReference type="ARBA" id="ARBA00006139"/>
    </source>
</evidence>
<feature type="active site" evidence="9">
    <location>
        <position position="127"/>
    </location>
</feature>
<comment type="catalytic activity">
    <reaction evidence="9">
        <text>Release of signal peptides from bacterial membrane prolipoproteins. Hydrolyzes -Xaa-Yaa-Zaa-|-(S,diacylglyceryl)Cys-, in which Xaa is hydrophobic (preferably Leu), and Yaa (Ala or Ser) and Zaa (Gly or Ala) have small, neutral side chains.</text>
        <dbReference type="EC" id="3.4.23.36"/>
    </reaction>
</comment>
<keyword evidence="8 9" id="KW-0472">Membrane</keyword>
<evidence type="ECO:0000256" key="7">
    <source>
        <dbReference type="ARBA" id="ARBA00022989"/>
    </source>
</evidence>
<evidence type="ECO:0000256" key="8">
    <source>
        <dbReference type="ARBA" id="ARBA00023136"/>
    </source>
</evidence>
<evidence type="ECO:0000313" key="12">
    <source>
        <dbReference type="Proteomes" id="UP000178349"/>
    </source>
</evidence>
<feature type="transmembrane region" description="Helical" evidence="9">
    <location>
        <begin position="88"/>
        <end position="109"/>
    </location>
</feature>
<keyword evidence="5 9" id="KW-0064">Aspartyl protease</keyword>
<dbReference type="GO" id="GO:0004190">
    <property type="term" value="F:aspartic-type endopeptidase activity"/>
    <property type="evidence" value="ECO:0007669"/>
    <property type="project" value="UniProtKB-UniRule"/>
</dbReference>
<accession>A0A1F6NQW7</accession>
<evidence type="ECO:0000256" key="10">
    <source>
        <dbReference type="RuleBase" id="RU004181"/>
    </source>
</evidence>
<dbReference type="PRINTS" id="PR00781">
    <property type="entry name" value="LIPOSIGPTASE"/>
</dbReference>
<dbReference type="AlphaFoldDB" id="A0A1F6NQW7"/>
<dbReference type="EMBL" id="MFQW01000032">
    <property type="protein sequence ID" value="OGH85994.1"/>
    <property type="molecule type" value="Genomic_DNA"/>
</dbReference>
<feature type="transmembrane region" description="Helical" evidence="9">
    <location>
        <begin position="115"/>
        <end position="139"/>
    </location>
</feature>
<dbReference type="HAMAP" id="MF_00161">
    <property type="entry name" value="LspA"/>
    <property type="match status" value="1"/>
</dbReference>
<keyword evidence="2 9" id="KW-1003">Cell membrane</keyword>
<keyword evidence="6 9" id="KW-0378">Hydrolase</keyword>
<evidence type="ECO:0000256" key="4">
    <source>
        <dbReference type="ARBA" id="ARBA00022692"/>
    </source>
</evidence>
<comment type="function">
    <text evidence="9">This protein specifically catalyzes the removal of signal peptides from prolipoproteins.</text>
</comment>
<dbReference type="InterPro" id="IPR001872">
    <property type="entry name" value="Peptidase_A8"/>
</dbReference>
<evidence type="ECO:0000256" key="2">
    <source>
        <dbReference type="ARBA" id="ARBA00022475"/>
    </source>
</evidence>
<dbReference type="PROSITE" id="PS00855">
    <property type="entry name" value="SPASE_II"/>
    <property type="match status" value="1"/>
</dbReference>
<gene>
    <name evidence="9" type="primary">lspA</name>
    <name evidence="11" type="ORF">A2493_03255</name>
</gene>
<dbReference type="GO" id="GO:0005886">
    <property type="term" value="C:plasma membrane"/>
    <property type="evidence" value="ECO:0007669"/>
    <property type="project" value="UniProtKB-SubCell"/>
</dbReference>
<keyword evidence="3 9" id="KW-0645">Protease</keyword>
<keyword evidence="7 9" id="KW-1133">Transmembrane helix</keyword>
<feature type="active site" evidence="9">
    <location>
        <position position="114"/>
    </location>
</feature>
<dbReference type="PANTHER" id="PTHR33695:SF1">
    <property type="entry name" value="LIPOPROTEIN SIGNAL PEPTIDASE"/>
    <property type="match status" value="1"/>
</dbReference>
<comment type="pathway">
    <text evidence="9">Protein modification; lipoprotein biosynthesis (signal peptide cleavage).</text>
</comment>
<evidence type="ECO:0000256" key="9">
    <source>
        <dbReference type="HAMAP-Rule" id="MF_00161"/>
    </source>
</evidence>
<dbReference type="PANTHER" id="PTHR33695">
    <property type="entry name" value="LIPOPROTEIN SIGNAL PEPTIDASE"/>
    <property type="match status" value="1"/>
</dbReference>
<name>A0A1F6NQW7_9BACT</name>
<keyword evidence="4 9" id="KW-0812">Transmembrane</keyword>
<dbReference type="Proteomes" id="UP000178349">
    <property type="component" value="Unassembled WGS sequence"/>
</dbReference>
<feature type="transmembrane region" description="Helical" evidence="9">
    <location>
        <begin position="53"/>
        <end position="76"/>
    </location>
</feature>
<evidence type="ECO:0000256" key="5">
    <source>
        <dbReference type="ARBA" id="ARBA00022750"/>
    </source>
</evidence>
<comment type="caution">
    <text evidence="11">The sequence shown here is derived from an EMBL/GenBank/DDBJ whole genome shotgun (WGS) entry which is preliminary data.</text>
</comment>
<comment type="caution">
    <text evidence="9">Lacks conserved residue(s) required for the propagation of feature annotation.</text>
</comment>
<comment type="similarity">
    <text evidence="1 9 10">Belongs to the peptidase A8 family.</text>
</comment>
<protein>
    <recommendedName>
        <fullName evidence="9">Lipoprotein signal peptidase</fullName>
        <ecNumber evidence="9">3.4.23.36</ecNumber>
    </recommendedName>
    <alternativeName>
        <fullName evidence="9">Prolipoprotein signal peptidase</fullName>
    </alternativeName>
    <alternativeName>
        <fullName evidence="9">Signal peptidase II</fullName>
        <shortName evidence="9">SPase II</shortName>
    </alternativeName>
</protein>
<dbReference type="Pfam" id="PF01252">
    <property type="entry name" value="Peptidase_A8"/>
    <property type="match status" value="1"/>
</dbReference>
<reference evidence="11 12" key="1">
    <citation type="journal article" date="2016" name="Nat. Commun.">
        <title>Thousands of microbial genomes shed light on interconnected biogeochemical processes in an aquifer system.</title>
        <authorList>
            <person name="Anantharaman K."/>
            <person name="Brown C.T."/>
            <person name="Hug L.A."/>
            <person name="Sharon I."/>
            <person name="Castelle C.J."/>
            <person name="Probst A.J."/>
            <person name="Thomas B.C."/>
            <person name="Singh A."/>
            <person name="Wilkins M.J."/>
            <person name="Karaoz U."/>
            <person name="Brodie E.L."/>
            <person name="Williams K.H."/>
            <person name="Hubbard S.S."/>
            <person name="Banfield J.F."/>
        </authorList>
    </citation>
    <scope>NUCLEOTIDE SEQUENCE [LARGE SCALE GENOMIC DNA]</scope>
</reference>
<evidence type="ECO:0000256" key="6">
    <source>
        <dbReference type="ARBA" id="ARBA00022801"/>
    </source>
</evidence>
<evidence type="ECO:0000256" key="3">
    <source>
        <dbReference type="ARBA" id="ARBA00022670"/>
    </source>
</evidence>
<dbReference type="EC" id="3.4.23.36" evidence="9"/>
<comment type="subcellular location">
    <subcellularLocation>
        <location evidence="9">Cell membrane</location>
        <topology evidence="9">Multi-pass membrane protein</topology>
    </subcellularLocation>
</comment>
<dbReference type="GO" id="GO:0006508">
    <property type="term" value="P:proteolysis"/>
    <property type="evidence" value="ECO:0007669"/>
    <property type="project" value="UniProtKB-KW"/>
</dbReference>
<evidence type="ECO:0000313" key="11">
    <source>
        <dbReference type="EMBL" id="OGH85994.1"/>
    </source>
</evidence>
<organism evidence="11 12">
    <name type="scientific">Candidatus Magasanikbacteria bacterium RIFOXYC12_FULL_33_11</name>
    <dbReference type="NCBI Taxonomy" id="1798701"/>
    <lineage>
        <taxon>Bacteria</taxon>
        <taxon>Candidatus Magasanikiibacteriota</taxon>
    </lineage>
</organism>
<proteinExistence type="inferred from homology"/>